<dbReference type="OrthoDB" id="2796825at2759"/>
<dbReference type="InParanoid" id="A0A165BWN9"/>
<feature type="transmembrane region" description="Helical" evidence="1">
    <location>
        <begin position="175"/>
        <end position="196"/>
    </location>
</feature>
<dbReference type="EMBL" id="KV427659">
    <property type="protein sequence ID" value="KZT01789.1"/>
    <property type="molecule type" value="Genomic_DNA"/>
</dbReference>
<keyword evidence="1" id="KW-1133">Transmembrane helix</keyword>
<feature type="transmembrane region" description="Helical" evidence="1">
    <location>
        <begin position="248"/>
        <end position="266"/>
    </location>
</feature>
<evidence type="ECO:0000313" key="3">
    <source>
        <dbReference type="Proteomes" id="UP000076871"/>
    </source>
</evidence>
<feature type="transmembrane region" description="Helical" evidence="1">
    <location>
        <begin position="108"/>
        <end position="126"/>
    </location>
</feature>
<evidence type="ECO:0000256" key="1">
    <source>
        <dbReference type="SAM" id="Phobius"/>
    </source>
</evidence>
<keyword evidence="3" id="KW-1185">Reference proteome</keyword>
<feature type="transmembrane region" description="Helical" evidence="1">
    <location>
        <begin position="133"/>
        <end position="155"/>
    </location>
</feature>
<sequence>MANPNAPDESPAEIWFEQANNAAVYIGAIAYGIHMAIFFICAYQVATKRRFLRWMPLIVVLFSMATVNISMNIHFNEMAWIDNRNHPGGPLAFLLEQQASRFNTAGNASAFVATFLADGILVYRIYIVWMNWWIMIIPILMWLASAVLSVLTTVQAARPNSSLWASGTLDFSVPYWSLSIALNILLTLLLISRLLYMRHVIASTPLGQAHGKTYAGIAAMVLESALPYSTISIVFIILYGLQNTAADLFIPLLLQVACIAPELIILRVTRGVALSSELLSEARLSALHSDCSVVWSETAVSDGASKHISKDVLQTEV</sequence>
<evidence type="ECO:0000313" key="2">
    <source>
        <dbReference type="EMBL" id="KZT01789.1"/>
    </source>
</evidence>
<organism evidence="2 3">
    <name type="scientific">Laetiporus sulphureus 93-53</name>
    <dbReference type="NCBI Taxonomy" id="1314785"/>
    <lineage>
        <taxon>Eukaryota</taxon>
        <taxon>Fungi</taxon>
        <taxon>Dikarya</taxon>
        <taxon>Basidiomycota</taxon>
        <taxon>Agaricomycotina</taxon>
        <taxon>Agaricomycetes</taxon>
        <taxon>Polyporales</taxon>
        <taxon>Laetiporus</taxon>
    </lineage>
</organism>
<dbReference type="AlphaFoldDB" id="A0A165BWN9"/>
<reference evidence="2 3" key="1">
    <citation type="journal article" date="2016" name="Mol. Biol. Evol.">
        <title>Comparative Genomics of Early-Diverging Mushroom-Forming Fungi Provides Insights into the Origins of Lignocellulose Decay Capabilities.</title>
        <authorList>
            <person name="Nagy L.G."/>
            <person name="Riley R."/>
            <person name="Tritt A."/>
            <person name="Adam C."/>
            <person name="Daum C."/>
            <person name="Floudas D."/>
            <person name="Sun H."/>
            <person name="Yadav J.S."/>
            <person name="Pangilinan J."/>
            <person name="Larsson K.H."/>
            <person name="Matsuura K."/>
            <person name="Barry K."/>
            <person name="Labutti K."/>
            <person name="Kuo R."/>
            <person name="Ohm R.A."/>
            <person name="Bhattacharya S.S."/>
            <person name="Shirouzu T."/>
            <person name="Yoshinaga Y."/>
            <person name="Martin F.M."/>
            <person name="Grigoriev I.V."/>
            <person name="Hibbett D.S."/>
        </authorList>
    </citation>
    <scope>NUCLEOTIDE SEQUENCE [LARGE SCALE GENOMIC DNA]</scope>
    <source>
        <strain evidence="2 3">93-53</strain>
    </source>
</reference>
<feature type="transmembrane region" description="Helical" evidence="1">
    <location>
        <begin position="217"/>
        <end position="242"/>
    </location>
</feature>
<feature type="transmembrane region" description="Helical" evidence="1">
    <location>
        <begin position="22"/>
        <end position="42"/>
    </location>
</feature>
<protein>
    <submittedName>
        <fullName evidence="2">Uncharacterized protein</fullName>
    </submittedName>
</protein>
<dbReference type="Proteomes" id="UP000076871">
    <property type="component" value="Unassembled WGS sequence"/>
</dbReference>
<accession>A0A165BWN9</accession>
<keyword evidence="1" id="KW-0472">Membrane</keyword>
<name>A0A165BWN9_9APHY</name>
<keyword evidence="1" id="KW-0812">Transmembrane</keyword>
<proteinExistence type="predicted"/>
<gene>
    <name evidence="2" type="ORF">LAESUDRAFT_450793</name>
</gene>
<feature type="transmembrane region" description="Helical" evidence="1">
    <location>
        <begin position="54"/>
        <end position="75"/>
    </location>
</feature>
<dbReference type="RefSeq" id="XP_040759529.1">
    <property type="nucleotide sequence ID" value="XM_040902518.1"/>
</dbReference>
<dbReference type="GeneID" id="63819549"/>